<dbReference type="GO" id="GO:0000976">
    <property type="term" value="F:transcription cis-regulatory region binding"/>
    <property type="evidence" value="ECO:0007669"/>
    <property type="project" value="TreeGrafter"/>
</dbReference>
<dbReference type="PROSITE" id="PS50043">
    <property type="entry name" value="HTH_LUXR_2"/>
    <property type="match status" value="1"/>
</dbReference>
<dbReference type="PANTHER" id="PTHR48111:SF1">
    <property type="entry name" value="TWO-COMPONENT RESPONSE REGULATOR ORR33"/>
    <property type="match status" value="1"/>
</dbReference>
<keyword evidence="4 9" id="KW-0238">DNA-binding</keyword>
<dbReference type="Gene3D" id="3.40.50.2300">
    <property type="match status" value="1"/>
</dbReference>
<dbReference type="CDD" id="cd17574">
    <property type="entry name" value="REC_OmpR"/>
    <property type="match status" value="1"/>
</dbReference>
<proteinExistence type="predicted"/>
<evidence type="ECO:0000256" key="6">
    <source>
        <dbReference type="PROSITE-ProRule" id="PRU00169"/>
    </source>
</evidence>
<feature type="modified residue" description="4-aspartylphosphate" evidence="6">
    <location>
        <position position="53"/>
    </location>
</feature>
<evidence type="ECO:0000256" key="1">
    <source>
        <dbReference type="ARBA" id="ARBA00022553"/>
    </source>
</evidence>
<organism evidence="9 10">
    <name type="scientific">Elstera cyanobacteriorum</name>
    <dbReference type="NCBI Taxonomy" id="2022747"/>
    <lineage>
        <taxon>Bacteria</taxon>
        <taxon>Pseudomonadati</taxon>
        <taxon>Pseudomonadota</taxon>
        <taxon>Alphaproteobacteria</taxon>
        <taxon>Rhodospirillales</taxon>
        <taxon>Rhodospirillaceae</taxon>
        <taxon>Elstera</taxon>
    </lineage>
</organism>
<dbReference type="PROSITE" id="PS00622">
    <property type="entry name" value="HTH_LUXR_1"/>
    <property type="match status" value="1"/>
</dbReference>
<dbReference type="InterPro" id="IPR039420">
    <property type="entry name" value="WalR-like"/>
</dbReference>
<dbReference type="SUPFAM" id="SSF52172">
    <property type="entry name" value="CheY-like"/>
    <property type="match status" value="1"/>
</dbReference>
<comment type="caution">
    <text evidence="9">The sequence shown here is derived from an EMBL/GenBank/DDBJ whole genome shotgun (WGS) entry which is preliminary data.</text>
</comment>
<dbReference type="GO" id="GO:0032993">
    <property type="term" value="C:protein-DNA complex"/>
    <property type="evidence" value="ECO:0007669"/>
    <property type="project" value="TreeGrafter"/>
</dbReference>
<feature type="domain" description="Response regulatory" evidence="8">
    <location>
        <begin position="4"/>
        <end position="119"/>
    </location>
</feature>
<dbReference type="InterPro" id="IPR036388">
    <property type="entry name" value="WH-like_DNA-bd_sf"/>
</dbReference>
<dbReference type="SMART" id="SM00421">
    <property type="entry name" value="HTH_LUXR"/>
    <property type="match status" value="1"/>
</dbReference>
<reference evidence="9 10" key="1">
    <citation type="submission" date="2017-07" db="EMBL/GenBank/DDBJ databases">
        <title>Elstera cyanobacteriorum sp. nov., a novel bacterium isolated from cyanobacterial aggregates in a eutrophic lake.</title>
        <authorList>
            <person name="Cai H."/>
        </authorList>
    </citation>
    <scope>NUCLEOTIDE SEQUENCE [LARGE SCALE GENOMIC DNA]</scope>
    <source>
        <strain evidence="9 10">TH019</strain>
    </source>
</reference>
<dbReference type="AlphaFoldDB" id="A0A255XIQ6"/>
<dbReference type="InterPro" id="IPR000792">
    <property type="entry name" value="Tscrpt_reg_LuxR_C"/>
</dbReference>
<dbReference type="PROSITE" id="PS50110">
    <property type="entry name" value="RESPONSE_REGULATORY"/>
    <property type="match status" value="1"/>
</dbReference>
<evidence type="ECO:0000313" key="9">
    <source>
        <dbReference type="EMBL" id="OYQ16856.1"/>
    </source>
</evidence>
<dbReference type="OrthoDB" id="5292887at2"/>
<dbReference type="InterPro" id="IPR011006">
    <property type="entry name" value="CheY-like_superfamily"/>
</dbReference>
<evidence type="ECO:0000256" key="3">
    <source>
        <dbReference type="ARBA" id="ARBA00023015"/>
    </source>
</evidence>
<gene>
    <name evidence="9" type="ORF">CHR90_17955</name>
</gene>
<dbReference type="CDD" id="cd06170">
    <property type="entry name" value="LuxR_C_like"/>
    <property type="match status" value="1"/>
</dbReference>
<name>A0A255XIQ6_9PROT</name>
<evidence type="ECO:0000256" key="2">
    <source>
        <dbReference type="ARBA" id="ARBA00023012"/>
    </source>
</evidence>
<dbReference type="EMBL" id="NOXS01000035">
    <property type="protein sequence ID" value="OYQ16856.1"/>
    <property type="molecule type" value="Genomic_DNA"/>
</dbReference>
<keyword evidence="1 6" id="KW-0597">Phosphoprotein</keyword>
<accession>A0A255XIQ6</accession>
<dbReference type="Gene3D" id="1.10.10.10">
    <property type="entry name" value="Winged helix-like DNA-binding domain superfamily/Winged helix DNA-binding domain"/>
    <property type="match status" value="1"/>
</dbReference>
<keyword evidence="10" id="KW-1185">Reference proteome</keyword>
<keyword evidence="5" id="KW-0804">Transcription</keyword>
<evidence type="ECO:0000259" key="8">
    <source>
        <dbReference type="PROSITE" id="PS50110"/>
    </source>
</evidence>
<dbReference type="PRINTS" id="PR00038">
    <property type="entry name" value="HTHLUXR"/>
</dbReference>
<sequence>MSARLLCIEDDPDTRALLVEELEDAGYDVRAAADGADGLTEALSFRPDLILCDVMLPRLSGFDLLEKYGALVPNVPPFIFLTALTDRDNVLRGRRLGADDYVTKPIDFDILLEIVKRRLSRAAPAAPASGSHDLTDREIETLTWVARGKSSSEIAEMLGISERTVNFHVENVMRKLDVVSRVQAAVVAVQSGWIRP</sequence>
<keyword evidence="3" id="KW-0805">Transcription regulation</keyword>
<protein>
    <submittedName>
        <fullName evidence="9">DNA-binding response regulator</fullName>
    </submittedName>
</protein>
<dbReference type="Proteomes" id="UP000216361">
    <property type="component" value="Unassembled WGS sequence"/>
</dbReference>
<dbReference type="SUPFAM" id="SSF46894">
    <property type="entry name" value="C-terminal effector domain of the bipartite response regulators"/>
    <property type="match status" value="1"/>
</dbReference>
<keyword evidence="2" id="KW-0902">Two-component regulatory system</keyword>
<dbReference type="Pfam" id="PF00196">
    <property type="entry name" value="GerE"/>
    <property type="match status" value="1"/>
</dbReference>
<dbReference type="GO" id="GO:0006355">
    <property type="term" value="P:regulation of DNA-templated transcription"/>
    <property type="evidence" value="ECO:0007669"/>
    <property type="project" value="InterPro"/>
</dbReference>
<dbReference type="InterPro" id="IPR001789">
    <property type="entry name" value="Sig_transdc_resp-reg_receiver"/>
</dbReference>
<evidence type="ECO:0000256" key="4">
    <source>
        <dbReference type="ARBA" id="ARBA00023125"/>
    </source>
</evidence>
<evidence type="ECO:0000313" key="10">
    <source>
        <dbReference type="Proteomes" id="UP000216361"/>
    </source>
</evidence>
<feature type="domain" description="HTH luxR-type" evidence="7">
    <location>
        <begin position="127"/>
        <end position="192"/>
    </location>
</feature>
<dbReference type="InterPro" id="IPR016032">
    <property type="entry name" value="Sig_transdc_resp-reg_C-effctor"/>
</dbReference>
<dbReference type="GO" id="GO:0000156">
    <property type="term" value="F:phosphorelay response regulator activity"/>
    <property type="evidence" value="ECO:0007669"/>
    <property type="project" value="TreeGrafter"/>
</dbReference>
<dbReference type="PANTHER" id="PTHR48111">
    <property type="entry name" value="REGULATOR OF RPOS"/>
    <property type="match status" value="1"/>
</dbReference>
<evidence type="ECO:0000256" key="5">
    <source>
        <dbReference type="ARBA" id="ARBA00023163"/>
    </source>
</evidence>
<dbReference type="SMART" id="SM00448">
    <property type="entry name" value="REC"/>
    <property type="match status" value="1"/>
</dbReference>
<dbReference type="RefSeq" id="WP_094410494.1">
    <property type="nucleotide sequence ID" value="NZ_BMJZ01000003.1"/>
</dbReference>
<evidence type="ECO:0000259" key="7">
    <source>
        <dbReference type="PROSITE" id="PS50043"/>
    </source>
</evidence>
<dbReference type="GO" id="GO:0005829">
    <property type="term" value="C:cytosol"/>
    <property type="evidence" value="ECO:0007669"/>
    <property type="project" value="TreeGrafter"/>
</dbReference>
<dbReference type="Pfam" id="PF00072">
    <property type="entry name" value="Response_reg"/>
    <property type="match status" value="1"/>
</dbReference>